<dbReference type="GO" id="GO:0000287">
    <property type="term" value="F:magnesium ion binding"/>
    <property type="evidence" value="ECO:0007669"/>
    <property type="project" value="UniProtKB-UniRule"/>
</dbReference>
<dbReference type="EMBL" id="DXDC01000104">
    <property type="protein sequence ID" value="HIY65329.1"/>
    <property type="molecule type" value="Genomic_DNA"/>
</dbReference>
<feature type="binding site" evidence="18">
    <location>
        <position position="33"/>
    </location>
    <ligand>
        <name>UDP-N-acetyl-alpha-D-glucosamine</name>
        <dbReference type="ChEBI" id="CHEBI:57705"/>
    </ligand>
</feature>
<keyword evidence="12 18" id="KW-0511">Multifunctional enzyme</keyword>
<evidence type="ECO:0000256" key="16">
    <source>
        <dbReference type="ARBA" id="ARBA00048493"/>
    </source>
</evidence>
<feature type="binding site" evidence="18">
    <location>
        <position position="380"/>
    </location>
    <ligand>
        <name>UDP-N-acetyl-alpha-D-glucosamine</name>
        <dbReference type="ChEBI" id="CHEBI:57705"/>
    </ligand>
</feature>
<comment type="catalytic activity">
    <reaction evidence="15 18">
        <text>alpha-D-glucosamine 1-phosphate + acetyl-CoA = N-acetyl-alpha-D-glucosamine 1-phosphate + CoA + H(+)</text>
        <dbReference type="Rhea" id="RHEA:13725"/>
        <dbReference type="ChEBI" id="CHEBI:15378"/>
        <dbReference type="ChEBI" id="CHEBI:57287"/>
        <dbReference type="ChEBI" id="CHEBI:57288"/>
        <dbReference type="ChEBI" id="CHEBI:57776"/>
        <dbReference type="ChEBI" id="CHEBI:58516"/>
        <dbReference type="EC" id="2.3.1.157"/>
    </reaction>
</comment>
<comment type="similarity">
    <text evidence="2 18">In the C-terminal section; belongs to the transferase hexapeptide repeat family.</text>
</comment>
<feature type="region of interest" description="Pyrophosphorylase" evidence="18">
    <location>
        <begin position="1"/>
        <end position="244"/>
    </location>
</feature>
<evidence type="ECO:0000256" key="6">
    <source>
        <dbReference type="ARBA" id="ARBA00022695"/>
    </source>
</evidence>
<keyword evidence="5 18" id="KW-0808">Transferase</keyword>
<dbReference type="PANTHER" id="PTHR43584:SF3">
    <property type="entry name" value="BIFUNCTIONAL PROTEIN GLMU"/>
    <property type="match status" value="1"/>
</dbReference>
<evidence type="ECO:0000259" key="20">
    <source>
        <dbReference type="Pfam" id="PF12804"/>
    </source>
</evidence>
<feature type="binding site" evidence="18">
    <location>
        <position position="154"/>
    </location>
    <ligand>
        <name>UDP-N-acetyl-alpha-D-glucosamine</name>
        <dbReference type="ChEBI" id="CHEBI:57705"/>
    </ligand>
</feature>
<dbReference type="InterPro" id="IPR011004">
    <property type="entry name" value="Trimer_LpxA-like_sf"/>
</dbReference>
<dbReference type="InterPro" id="IPR025877">
    <property type="entry name" value="MobA-like_NTP_Trfase"/>
</dbReference>
<dbReference type="NCBIfam" id="NF010932">
    <property type="entry name" value="PRK14352.1"/>
    <property type="match status" value="1"/>
</dbReference>
<comment type="subunit">
    <text evidence="18">Homotrimer.</text>
</comment>
<feature type="binding site" evidence="18">
    <location>
        <position position="117"/>
    </location>
    <ligand>
        <name>Mg(2+)</name>
        <dbReference type="ChEBI" id="CHEBI:18420"/>
    </ligand>
</feature>
<evidence type="ECO:0000256" key="15">
    <source>
        <dbReference type="ARBA" id="ARBA00048247"/>
    </source>
</evidence>
<dbReference type="InterPro" id="IPR005882">
    <property type="entry name" value="Bifunctional_GlmU"/>
</dbReference>
<comment type="similarity">
    <text evidence="3 18">In the N-terminal section; belongs to the N-acetylglucosamine-1-phosphate uridyltransferase family.</text>
</comment>
<dbReference type="GO" id="GO:0071555">
    <property type="term" value="P:cell wall organization"/>
    <property type="evidence" value="ECO:0007669"/>
    <property type="project" value="UniProtKB-KW"/>
</dbReference>
<dbReference type="GO" id="GO:0009252">
    <property type="term" value="P:peptidoglycan biosynthetic process"/>
    <property type="evidence" value="ECO:0007669"/>
    <property type="project" value="UniProtKB-UniRule"/>
</dbReference>
<comment type="catalytic activity">
    <reaction evidence="16 18">
        <text>N-acetyl-alpha-D-glucosamine 1-phosphate + UTP + H(+) = UDP-N-acetyl-alpha-D-glucosamine + diphosphate</text>
        <dbReference type="Rhea" id="RHEA:13509"/>
        <dbReference type="ChEBI" id="CHEBI:15378"/>
        <dbReference type="ChEBI" id="CHEBI:33019"/>
        <dbReference type="ChEBI" id="CHEBI:46398"/>
        <dbReference type="ChEBI" id="CHEBI:57705"/>
        <dbReference type="ChEBI" id="CHEBI:57776"/>
        <dbReference type="EC" id="2.7.7.23"/>
    </reaction>
</comment>
<evidence type="ECO:0000256" key="14">
    <source>
        <dbReference type="ARBA" id="ARBA00023316"/>
    </source>
</evidence>
<accession>A0A9D2C904</accession>
<feature type="binding site" evidence="18">
    <location>
        <position position="242"/>
    </location>
    <ligand>
        <name>Mg(2+)</name>
        <dbReference type="ChEBI" id="CHEBI:18420"/>
    </ligand>
</feature>
<feature type="region of interest" description="N-acetyltransferase" evidence="18">
    <location>
        <begin position="266"/>
        <end position="487"/>
    </location>
</feature>
<feature type="active site" description="Proton acceptor" evidence="18">
    <location>
        <position position="377"/>
    </location>
</feature>
<dbReference type="InterPro" id="IPR050065">
    <property type="entry name" value="GlmU-like"/>
</dbReference>
<feature type="binding site" evidence="18">
    <location>
        <begin position="91"/>
        <end position="92"/>
    </location>
    <ligand>
        <name>UDP-N-acetyl-alpha-D-glucosamine</name>
        <dbReference type="ChEBI" id="CHEBI:57705"/>
    </ligand>
</feature>
<dbReference type="GO" id="GO:0009245">
    <property type="term" value="P:lipid A biosynthetic process"/>
    <property type="evidence" value="ECO:0007669"/>
    <property type="project" value="UniProtKB-UniRule"/>
</dbReference>
<dbReference type="GO" id="GO:0005737">
    <property type="term" value="C:cytoplasm"/>
    <property type="evidence" value="ECO:0007669"/>
    <property type="project" value="UniProtKB-SubCell"/>
</dbReference>
<feature type="binding site" evidence="18">
    <location>
        <position position="365"/>
    </location>
    <ligand>
        <name>UDP-N-acetyl-alpha-D-glucosamine</name>
        <dbReference type="ChEBI" id="CHEBI:57705"/>
    </ligand>
</feature>
<evidence type="ECO:0000256" key="12">
    <source>
        <dbReference type="ARBA" id="ARBA00023268"/>
    </source>
</evidence>
<dbReference type="CDD" id="cd03353">
    <property type="entry name" value="LbH_GlmU_C"/>
    <property type="match status" value="1"/>
</dbReference>
<evidence type="ECO:0000256" key="4">
    <source>
        <dbReference type="ARBA" id="ARBA00022490"/>
    </source>
</evidence>
<evidence type="ECO:0000256" key="7">
    <source>
        <dbReference type="ARBA" id="ARBA00022723"/>
    </source>
</evidence>
<comment type="subcellular location">
    <subcellularLocation>
        <location evidence="1 18">Cytoplasm</location>
    </subcellularLocation>
</comment>
<dbReference type="PANTHER" id="PTHR43584">
    <property type="entry name" value="NUCLEOTIDYL TRANSFERASE"/>
    <property type="match status" value="1"/>
</dbReference>
<dbReference type="Pfam" id="PF12804">
    <property type="entry name" value="NTP_transf_3"/>
    <property type="match status" value="1"/>
</dbReference>
<evidence type="ECO:0000256" key="10">
    <source>
        <dbReference type="ARBA" id="ARBA00022960"/>
    </source>
</evidence>
<comment type="caution">
    <text evidence="21">The sequence shown here is derived from an EMBL/GenBank/DDBJ whole genome shotgun (WGS) entry which is preliminary data.</text>
</comment>
<dbReference type="HAMAP" id="MF_01631">
    <property type="entry name" value="GlmU"/>
    <property type="match status" value="1"/>
</dbReference>
<dbReference type="Pfam" id="PF00132">
    <property type="entry name" value="Hexapep"/>
    <property type="match status" value="1"/>
</dbReference>
<dbReference type="GO" id="GO:0000902">
    <property type="term" value="P:cell morphogenesis"/>
    <property type="evidence" value="ECO:0007669"/>
    <property type="project" value="UniProtKB-UniRule"/>
</dbReference>
<comment type="pathway">
    <text evidence="18">Bacterial outer membrane biogenesis; LPS lipid A biosynthesis.</text>
</comment>
<keyword evidence="7 18" id="KW-0479">Metal-binding</keyword>
<evidence type="ECO:0000313" key="21">
    <source>
        <dbReference type="EMBL" id="HIY65329.1"/>
    </source>
</evidence>
<feature type="binding site" evidence="18">
    <location>
        <position position="169"/>
    </location>
    <ligand>
        <name>UDP-N-acetyl-alpha-D-glucosamine</name>
        <dbReference type="ChEBI" id="CHEBI:57705"/>
    </ligand>
</feature>
<feature type="binding site" evidence="18">
    <location>
        <begin position="400"/>
        <end position="401"/>
    </location>
    <ligand>
        <name>acetyl-CoA</name>
        <dbReference type="ChEBI" id="CHEBI:57288"/>
    </ligand>
</feature>
<dbReference type="AlphaFoldDB" id="A0A9D2C904"/>
<comment type="function">
    <text evidence="17 18">Catalyzes the last two sequential reactions in the de novo biosynthetic pathway for UDP-N-acetylglucosamine (UDP-GlcNAc). The C-terminal domain catalyzes the transfer of acetyl group from acetyl coenzyme A to glucosamine-1-phosphate (GlcN-1-P) to produce N-acetylglucosamine-1-phosphate (GlcNAc-1-P), which is converted into UDP-GlcNAc by the transfer of uridine 5-monophosphate (from uridine 5-triphosphate), a reaction catalyzed by the N-terminal domain.</text>
</comment>
<dbReference type="GO" id="GO:0006048">
    <property type="term" value="P:UDP-N-acetylglucosamine biosynthetic process"/>
    <property type="evidence" value="ECO:0007669"/>
    <property type="project" value="InterPro"/>
</dbReference>
<gene>
    <name evidence="18 21" type="primary">glmU</name>
    <name evidence="21" type="ORF">H9830_03510</name>
</gene>
<dbReference type="SUPFAM" id="SSF53448">
    <property type="entry name" value="Nucleotide-diphospho-sugar transferases"/>
    <property type="match status" value="1"/>
</dbReference>
<dbReference type="InterPro" id="IPR038009">
    <property type="entry name" value="GlmU_C_LbH"/>
</dbReference>
<evidence type="ECO:0000256" key="5">
    <source>
        <dbReference type="ARBA" id="ARBA00022679"/>
    </source>
</evidence>
<feature type="binding site" evidence="18">
    <location>
        <position position="437"/>
    </location>
    <ligand>
        <name>acetyl-CoA</name>
        <dbReference type="ChEBI" id="CHEBI:57288"/>
    </ligand>
</feature>
<keyword evidence="4 18" id="KW-0963">Cytoplasm</keyword>
<evidence type="ECO:0000256" key="19">
    <source>
        <dbReference type="SAM" id="MobiDB-lite"/>
    </source>
</evidence>
<dbReference type="EC" id="2.3.1.157" evidence="18"/>
<feature type="region of interest" description="Disordered" evidence="19">
    <location>
        <begin position="466"/>
        <end position="487"/>
    </location>
</feature>
<keyword evidence="13 18" id="KW-0012">Acyltransferase</keyword>
<evidence type="ECO:0000256" key="13">
    <source>
        <dbReference type="ARBA" id="ARBA00023315"/>
    </source>
</evidence>
<keyword evidence="10 18" id="KW-0133">Cell shape</keyword>
<evidence type="ECO:0000256" key="3">
    <source>
        <dbReference type="ARBA" id="ARBA00007947"/>
    </source>
</evidence>
<keyword evidence="14 18" id="KW-0961">Cell wall biogenesis/degradation</keyword>
<sequence length="487" mass="51208">MTTPESLSEPGNQLAVIVLAAGAGTRMKSRIAKPLHEIAGLPLIGHVLRTAHELQPQHVVAVVRHERDQMVEAIRSFSESVIIADQDEIPGTGRAVELGLAALPEDFDGTVVVLSGDVPLIDAATLHELIAEHDRSVNAMTVLSTHLASPGEFGRIIRNRGGSFEAIVEFKDASDEQRQVTEINGGIYVFGATELRIALEQIGANNAQGEKYLTDAAQSIQESGGRIEAMPTNDAWLVAGINDRVQLAEASRELNNRIVERWQRAGVTIQDPASTWVDIDVALEPDVTILPGTQLRGTTSVASGSVVGPDTTLANTRVGSGTSVRRADAMDAVIGDGVTIGPWAYLRPGTVVESRGKLGAFVETKNTRIGQGSKVPHLSYLGDAEVGEGVNVAAGNITANYDGVSKNRTVIGDFVHTGVNTVFIAPVTVGDGAYTGAGAVIRKEVASGALAINVAPQRNMEGWVQQHRPGSAAADAATDATNAEDNA</sequence>
<evidence type="ECO:0000256" key="8">
    <source>
        <dbReference type="ARBA" id="ARBA00022737"/>
    </source>
</evidence>
<keyword evidence="11 18" id="KW-0573">Peptidoglycan synthesis</keyword>
<feature type="binding site" evidence="18">
    <location>
        <position position="347"/>
    </location>
    <ligand>
        <name>UDP-N-acetyl-alpha-D-glucosamine</name>
        <dbReference type="ChEBI" id="CHEBI:57705"/>
    </ligand>
</feature>
<keyword evidence="8 18" id="KW-0677">Repeat</keyword>
<comment type="cofactor">
    <cofactor evidence="18">
        <name>Mg(2+)</name>
        <dbReference type="ChEBI" id="CHEBI:18420"/>
    </cofactor>
    <text evidence="18">Binds 1 Mg(2+) ion per subunit.</text>
</comment>
<evidence type="ECO:0000256" key="11">
    <source>
        <dbReference type="ARBA" id="ARBA00022984"/>
    </source>
</evidence>
<dbReference type="GO" id="GO:0003977">
    <property type="term" value="F:UDP-N-acetylglucosamine diphosphorylase activity"/>
    <property type="evidence" value="ECO:0007669"/>
    <property type="project" value="UniProtKB-UniRule"/>
</dbReference>
<dbReference type="NCBIfam" id="TIGR01173">
    <property type="entry name" value="glmU"/>
    <property type="match status" value="1"/>
</dbReference>
<feature type="binding site" evidence="18">
    <location>
        <position position="391"/>
    </location>
    <ligand>
        <name>UDP-N-acetyl-alpha-D-glucosamine</name>
        <dbReference type="ChEBI" id="CHEBI:57705"/>
    </ligand>
</feature>
<feature type="binding site" evidence="18">
    <location>
        <begin position="115"/>
        <end position="117"/>
    </location>
    <ligand>
        <name>UDP-N-acetyl-alpha-D-glucosamine</name>
        <dbReference type="ChEBI" id="CHEBI:57705"/>
    </ligand>
</feature>
<dbReference type="SUPFAM" id="SSF51161">
    <property type="entry name" value="Trimeric LpxA-like enzymes"/>
    <property type="match status" value="1"/>
</dbReference>
<feature type="domain" description="MobA-like NTP transferase" evidence="20">
    <location>
        <begin position="16"/>
        <end position="145"/>
    </location>
</feature>
<feature type="binding site" evidence="18">
    <location>
        <begin position="19"/>
        <end position="22"/>
    </location>
    <ligand>
        <name>UDP-N-acetyl-alpha-D-glucosamine</name>
        <dbReference type="ChEBI" id="CHEBI:57705"/>
    </ligand>
</feature>
<feature type="binding site" evidence="18">
    <location>
        <position position="86"/>
    </location>
    <ligand>
        <name>UDP-N-acetyl-alpha-D-glucosamine</name>
        <dbReference type="ChEBI" id="CHEBI:57705"/>
    </ligand>
</feature>
<name>A0A9D2C904_9MICO</name>
<dbReference type="GO" id="GO:0019134">
    <property type="term" value="F:glucosamine-1-phosphate N-acetyltransferase activity"/>
    <property type="evidence" value="ECO:0007669"/>
    <property type="project" value="UniProtKB-UniRule"/>
</dbReference>
<reference evidence="21" key="1">
    <citation type="journal article" date="2021" name="PeerJ">
        <title>Extensive microbial diversity within the chicken gut microbiome revealed by metagenomics and culture.</title>
        <authorList>
            <person name="Gilroy R."/>
            <person name="Ravi A."/>
            <person name="Getino M."/>
            <person name="Pursley I."/>
            <person name="Horton D.L."/>
            <person name="Alikhan N.F."/>
            <person name="Baker D."/>
            <person name="Gharbi K."/>
            <person name="Hall N."/>
            <person name="Watson M."/>
            <person name="Adriaenssens E.M."/>
            <person name="Foster-Nyarko E."/>
            <person name="Jarju S."/>
            <person name="Secka A."/>
            <person name="Antonio M."/>
            <person name="Oren A."/>
            <person name="Chaudhuri R.R."/>
            <person name="La Ragione R."/>
            <person name="Hildebrand F."/>
            <person name="Pallen M.J."/>
        </authorList>
    </citation>
    <scope>NUCLEOTIDE SEQUENCE</scope>
    <source>
        <strain evidence="21">ChiGjej1B1-98</strain>
    </source>
</reference>
<feature type="binding site" evidence="18">
    <location>
        <position position="184"/>
    </location>
    <ligand>
        <name>UDP-N-acetyl-alpha-D-glucosamine</name>
        <dbReference type="ChEBI" id="CHEBI:57705"/>
    </ligand>
</feature>
<feature type="compositionally biased region" description="Low complexity" evidence="19">
    <location>
        <begin position="472"/>
        <end position="487"/>
    </location>
</feature>
<evidence type="ECO:0000313" key="22">
    <source>
        <dbReference type="Proteomes" id="UP000824005"/>
    </source>
</evidence>
<organism evidence="21 22">
    <name type="scientific">Candidatus Agrococcus pullicola</name>
    <dbReference type="NCBI Taxonomy" id="2838429"/>
    <lineage>
        <taxon>Bacteria</taxon>
        <taxon>Bacillati</taxon>
        <taxon>Actinomycetota</taxon>
        <taxon>Actinomycetes</taxon>
        <taxon>Micrococcales</taxon>
        <taxon>Microbacteriaceae</taxon>
        <taxon>Agrococcus</taxon>
    </lineage>
</organism>
<evidence type="ECO:0000256" key="2">
    <source>
        <dbReference type="ARBA" id="ARBA00007707"/>
    </source>
</evidence>
<dbReference type="Proteomes" id="UP000824005">
    <property type="component" value="Unassembled WGS sequence"/>
</dbReference>
<dbReference type="Gene3D" id="3.90.550.10">
    <property type="entry name" value="Spore Coat Polysaccharide Biosynthesis Protein SpsA, Chain A"/>
    <property type="match status" value="1"/>
</dbReference>
<feature type="binding site" evidence="18">
    <location>
        <position position="394"/>
    </location>
    <ligand>
        <name>acetyl-CoA</name>
        <dbReference type="ChEBI" id="CHEBI:57288"/>
    </ligand>
</feature>
<dbReference type="InterPro" id="IPR029044">
    <property type="entry name" value="Nucleotide-diphossugar_trans"/>
</dbReference>
<dbReference type="Gene3D" id="2.160.10.10">
    <property type="entry name" value="Hexapeptide repeat proteins"/>
    <property type="match status" value="1"/>
</dbReference>
<dbReference type="CDD" id="cd02540">
    <property type="entry name" value="GT2_GlmU_N_bac"/>
    <property type="match status" value="1"/>
</dbReference>
<reference evidence="21" key="2">
    <citation type="submission" date="2021-04" db="EMBL/GenBank/DDBJ databases">
        <authorList>
            <person name="Gilroy R."/>
        </authorList>
    </citation>
    <scope>NUCLEOTIDE SEQUENCE</scope>
    <source>
        <strain evidence="21">ChiGjej1B1-98</strain>
    </source>
</reference>
<proteinExistence type="inferred from homology"/>
<evidence type="ECO:0000256" key="18">
    <source>
        <dbReference type="HAMAP-Rule" id="MF_01631"/>
    </source>
</evidence>
<dbReference type="GO" id="GO:0008360">
    <property type="term" value="P:regulation of cell shape"/>
    <property type="evidence" value="ECO:0007669"/>
    <property type="project" value="UniProtKB-KW"/>
</dbReference>
<feature type="binding site" evidence="18">
    <location>
        <position position="242"/>
    </location>
    <ligand>
        <name>UDP-N-acetyl-alpha-D-glucosamine</name>
        <dbReference type="ChEBI" id="CHEBI:57705"/>
    </ligand>
</feature>
<dbReference type="GO" id="GO:0016020">
    <property type="term" value="C:membrane"/>
    <property type="evidence" value="ECO:0007669"/>
    <property type="project" value="GOC"/>
</dbReference>
<keyword evidence="9 18" id="KW-0460">Magnesium</keyword>
<evidence type="ECO:0000256" key="9">
    <source>
        <dbReference type="ARBA" id="ARBA00022842"/>
    </source>
</evidence>
<evidence type="ECO:0000256" key="17">
    <source>
        <dbReference type="ARBA" id="ARBA00049628"/>
    </source>
</evidence>
<feature type="region of interest" description="Linker" evidence="18">
    <location>
        <begin position="245"/>
        <end position="265"/>
    </location>
</feature>
<comment type="pathway">
    <text evidence="18">Nucleotide-sugar biosynthesis; UDP-N-acetyl-alpha-D-glucosamine biosynthesis; N-acetyl-alpha-D-glucosamine 1-phosphate from alpha-D-glucosamine 6-phosphate (route II): step 2/2.</text>
</comment>
<dbReference type="EC" id="2.7.7.23" evidence="18"/>
<dbReference type="InterPro" id="IPR001451">
    <property type="entry name" value="Hexapep"/>
</dbReference>
<keyword evidence="6 18" id="KW-0548">Nucleotidyltransferase</keyword>
<comment type="pathway">
    <text evidence="18">Nucleotide-sugar biosynthesis; UDP-N-acetyl-alpha-D-glucosamine biosynthesis; UDP-N-acetyl-alpha-D-glucosamine from N-acetyl-alpha-D-glucosamine 1-phosphate: step 1/1.</text>
</comment>
<comment type="caution">
    <text evidence="18">Lacks conserved residue(s) required for the propagation of feature annotation.</text>
</comment>
<evidence type="ECO:0000256" key="1">
    <source>
        <dbReference type="ARBA" id="ARBA00004496"/>
    </source>
</evidence>
<protein>
    <recommendedName>
        <fullName evidence="18">Bifunctional protein GlmU</fullName>
    </recommendedName>
    <domain>
        <recommendedName>
            <fullName evidence="18">UDP-N-acetylglucosamine pyrophosphorylase</fullName>
            <ecNumber evidence="18">2.7.7.23</ecNumber>
        </recommendedName>
        <alternativeName>
            <fullName evidence="18">N-acetylglucosamine-1-phosphate uridyltransferase</fullName>
        </alternativeName>
    </domain>
    <domain>
        <recommendedName>
            <fullName evidence="18">Glucosamine-1-phosphate N-acetyltransferase</fullName>
            <ecNumber evidence="18">2.3.1.157</ecNumber>
        </recommendedName>
    </domain>
</protein>